<dbReference type="InterPro" id="IPR036787">
    <property type="entry name" value="T_IF-3_N_sf"/>
</dbReference>
<feature type="domain" description="Translation initiation factor 3 C-terminal" evidence="7">
    <location>
        <begin position="89"/>
        <end position="172"/>
    </location>
</feature>
<name>A0A5S9F2B7_UABAM</name>
<dbReference type="GO" id="GO:0005829">
    <property type="term" value="C:cytosol"/>
    <property type="evidence" value="ECO:0007669"/>
    <property type="project" value="TreeGrafter"/>
</dbReference>
<evidence type="ECO:0000313" key="10">
    <source>
        <dbReference type="Proteomes" id="UP000326354"/>
    </source>
</evidence>
<gene>
    <name evidence="4" type="primary">infC</name>
    <name evidence="9" type="ORF">UABAM_01847</name>
</gene>
<proteinExistence type="inferred from homology"/>
<keyword evidence="3 4" id="KW-0648">Protein biosynthesis</keyword>
<dbReference type="NCBIfam" id="TIGR00168">
    <property type="entry name" value="infC"/>
    <property type="match status" value="1"/>
</dbReference>
<accession>A0A5S9F2B7</accession>
<comment type="similarity">
    <text evidence="1 4 6">Belongs to the IF-3 family.</text>
</comment>
<dbReference type="PANTHER" id="PTHR10938:SF0">
    <property type="entry name" value="TRANSLATION INITIATION FACTOR IF-3, MITOCHONDRIAL"/>
    <property type="match status" value="1"/>
</dbReference>
<dbReference type="HAMAP" id="MF_00080">
    <property type="entry name" value="IF_3"/>
    <property type="match status" value="1"/>
</dbReference>
<dbReference type="InterPro" id="IPR019814">
    <property type="entry name" value="Translation_initiation_fac_3_N"/>
</dbReference>
<evidence type="ECO:0000256" key="4">
    <source>
        <dbReference type="HAMAP-Rule" id="MF_00080"/>
    </source>
</evidence>
<dbReference type="SUPFAM" id="SSF54364">
    <property type="entry name" value="Translation initiation factor IF3, N-terminal domain"/>
    <property type="match status" value="1"/>
</dbReference>
<reference evidence="9 10" key="1">
    <citation type="submission" date="2019-08" db="EMBL/GenBank/DDBJ databases">
        <title>Complete genome sequence of Candidatus Uab amorphum.</title>
        <authorList>
            <person name="Shiratori T."/>
            <person name="Suzuki S."/>
            <person name="Kakizawa Y."/>
            <person name="Ishida K."/>
        </authorList>
    </citation>
    <scope>NUCLEOTIDE SEQUENCE [LARGE SCALE GENOMIC DNA]</scope>
    <source>
        <strain evidence="9 10">SRT547</strain>
    </source>
</reference>
<protein>
    <recommendedName>
        <fullName evidence="4 5">Translation initiation factor IF-3</fullName>
    </recommendedName>
</protein>
<dbReference type="GO" id="GO:0003743">
    <property type="term" value="F:translation initiation factor activity"/>
    <property type="evidence" value="ECO:0007669"/>
    <property type="project" value="UniProtKB-UniRule"/>
</dbReference>
<comment type="subunit">
    <text evidence="4 6">Monomer.</text>
</comment>
<keyword evidence="2 4" id="KW-0396">Initiation factor</keyword>
<dbReference type="Pfam" id="PF00707">
    <property type="entry name" value="IF3_C"/>
    <property type="match status" value="1"/>
</dbReference>
<dbReference type="Gene3D" id="3.10.20.80">
    <property type="entry name" value="Translation initiation factor 3 (IF-3), N-terminal domain"/>
    <property type="match status" value="1"/>
</dbReference>
<dbReference type="KEGG" id="uam:UABAM_01847"/>
<evidence type="ECO:0000259" key="8">
    <source>
        <dbReference type="Pfam" id="PF05198"/>
    </source>
</evidence>
<dbReference type="GO" id="GO:0043022">
    <property type="term" value="F:ribosome binding"/>
    <property type="evidence" value="ECO:0007669"/>
    <property type="project" value="TreeGrafter"/>
</dbReference>
<feature type="domain" description="Translation initiation factor 3 N-terminal" evidence="8">
    <location>
        <begin position="15"/>
        <end position="83"/>
    </location>
</feature>
<evidence type="ECO:0000256" key="2">
    <source>
        <dbReference type="ARBA" id="ARBA00022540"/>
    </source>
</evidence>
<evidence type="ECO:0000256" key="5">
    <source>
        <dbReference type="NCBIfam" id="TIGR00168"/>
    </source>
</evidence>
<dbReference type="FunFam" id="3.30.110.10:FF:000001">
    <property type="entry name" value="Translation initiation factor IF-3"/>
    <property type="match status" value="1"/>
</dbReference>
<dbReference type="AlphaFoldDB" id="A0A5S9F2B7"/>
<evidence type="ECO:0000256" key="1">
    <source>
        <dbReference type="ARBA" id="ARBA00005439"/>
    </source>
</evidence>
<keyword evidence="4" id="KW-0963">Cytoplasm</keyword>
<evidence type="ECO:0000256" key="3">
    <source>
        <dbReference type="ARBA" id="ARBA00022917"/>
    </source>
</evidence>
<dbReference type="PROSITE" id="PS00938">
    <property type="entry name" value="IF3"/>
    <property type="match status" value="1"/>
</dbReference>
<organism evidence="9 10">
    <name type="scientific">Uabimicrobium amorphum</name>
    <dbReference type="NCBI Taxonomy" id="2596890"/>
    <lineage>
        <taxon>Bacteria</taxon>
        <taxon>Pseudomonadati</taxon>
        <taxon>Planctomycetota</taxon>
        <taxon>Candidatus Uabimicrobiia</taxon>
        <taxon>Candidatus Uabimicrobiales</taxon>
        <taxon>Candidatus Uabimicrobiaceae</taxon>
        <taxon>Candidatus Uabimicrobium</taxon>
    </lineage>
</organism>
<dbReference type="SUPFAM" id="SSF55200">
    <property type="entry name" value="Translation initiation factor IF3, C-terminal domain"/>
    <property type="match status" value="1"/>
</dbReference>
<dbReference type="Pfam" id="PF05198">
    <property type="entry name" value="IF3_N"/>
    <property type="match status" value="1"/>
</dbReference>
<dbReference type="InterPro" id="IPR019815">
    <property type="entry name" value="Translation_initiation_fac_3_C"/>
</dbReference>
<sequence>MSLGDGFISQQKYRINDKIRAPQILVIDGNGQNLGVMTVEDGLKIAEETGTDLVEVSPDANPPVCRILDYGKLKYHQKKKDKKKKNPQQKEIRLRPKIGEHDKLVKLKKVKQFIGQGDKVLISMNFRGREMAHVSMAESLLKGWVEELSEIAKVEKMPKLEGRRMTMLVAPK</sequence>
<evidence type="ECO:0000259" key="7">
    <source>
        <dbReference type="Pfam" id="PF00707"/>
    </source>
</evidence>
<dbReference type="RefSeq" id="WP_229759374.1">
    <property type="nucleotide sequence ID" value="NZ_AP019860.1"/>
</dbReference>
<comment type="subcellular location">
    <subcellularLocation>
        <location evidence="4 6">Cytoplasm</location>
    </subcellularLocation>
</comment>
<keyword evidence="10" id="KW-1185">Reference proteome</keyword>
<dbReference type="EMBL" id="AP019860">
    <property type="protein sequence ID" value="BBM83495.1"/>
    <property type="molecule type" value="Genomic_DNA"/>
</dbReference>
<dbReference type="InterPro" id="IPR036788">
    <property type="entry name" value="T_IF-3_C_sf"/>
</dbReference>
<comment type="function">
    <text evidence="4 6">IF-3 binds to the 30S ribosomal subunit and shifts the equilibrium between 70S ribosomes and their 50S and 30S subunits in favor of the free subunits, thus enhancing the availability of 30S subunits on which protein synthesis initiation begins.</text>
</comment>
<evidence type="ECO:0000256" key="6">
    <source>
        <dbReference type="RuleBase" id="RU000646"/>
    </source>
</evidence>
<dbReference type="InterPro" id="IPR001288">
    <property type="entry name" value="Translation_initiation_fac_3"/>
</dbReference>
<dbReference type="GO" id="GO:0032790">
    <property type="term" value="P:ribosome disassembly"/>
    <property type="evidence" value="ECO:0007669"/>
    <property type="project" value="TreeGrafter"/>
</dbReference>
<dbReference type="InterPro" id="IPR019813">
    <property type="entry name" value="Translation_initiation_fac3_CS"/>
</dbReference>
<dbReference type="PANTHER" id="PTHR10938">
    <property type="entry name" value="TRANSLATION INITIATION FACTOR IF-3"/>
    <property type="match status" value="1"/>
</dbReference>
<dbReference type="Gene3D" id="3.30.110.10">
    <property type="entry name" value="Translation initiation factor 3 (IF-3), C-terminal domain"/>
    <property type="match status" value="1"/>
</dbReference>
<dbReference type="Proteomes" id="UP000326354">
    <property type="component" value="Chromosome"/>
</dbReference>
<evidence type="ECO:0000313" key="9">
    <source>
        <dbReference type="EMBL" id="BBM83495.1"/>
    </source>
</evidence>
<dbReference type="GO" id="GO:0016020">
    <property type="term" value="C:membrane"/>
    <property type="evidence" value="ECO:0007669"/>
    <property type="project" value="TreeGrafter"/>
</dbReference>